<dbReference type="RefSeq" id="YP_008318354.1">
    <property type="nucleotide sequence ID" value="NC_021856.1"/>
</dbReference>
<protein>
    <submittedName>
        <fullName evidence="2">Uncharacterized protein</fullName>
    </submittedName>
</protein>
<organism evidence="2 3">
    <name type="scientific">Bacillus phage phiNIT1</name>
    <dbReference type="NCBI Taxonomy" id="207656"/>
    <lineage>
        <taxon>Viruses</taxon>
        <taxon>Duplodnaviria</taxon>
        <taxon>Heunggongvirae</taxon>
        <taxon>Uroviricota</taxon>
        <taxon>Caudoviricetes</taxon>
        <taxon>Herelleviridae</taxon>
        <taxon>Bastillevirinae</taxon>
        <taxon>Nitunavirus</taxon>
        <taxon>Nitunavirus NIT1</taxon>
    </lineage>
</organism>
<evidence type="ECO:0000256" key="1">
    <source>
        <dbReference type="SAM" id="MobiDB-lite"/>
    </source>
</evidence>
<sequence length="250" mass="27629">MPISDGKSNLRKIAFQIGDTFFRFAINPENMTRPNPHRTTAIKTKSRIVIEDFQSDIPTITISGTTGFNPTGREEDRGVKKIRELEQFIRDYSSMGGNGRTSVDDFYFHDFTNDESYVVHLSPEGITFTQDVSSPLLYRYEIKLVILRRASEPADEDIVDPEIGNRFPSISPGDGNLSPDLFKDDPLEAYDPSSGNPDVYGGGNSGVYIPPQDTEPINPQAPSPSAYAYGMSGLGYTIGYYARSIGGKMS</sequence>
<name>S6ATM7_9CAUD</name>
<accession>S6ATM7</accession>
<evidence type="ECO:0000313" key="2">
    <source>
        <dbReference type="EMBL" id="BAN59586.1"/>
    </source>
</evidence>
<dbReference type="InterPro" id="IPR056958">
    <property type="entry name" value="Phage_tail_tube_init_put"/>
</dbReference>
<dbReference type="EMBL" id="AP013029">
    <property type="protein sequence ID" value="BAN59586.1"/>
    <property type="molecule type" value="Genomic_DNA"/>
</dbReference>
<dbReference type="Proteomes" id="UP000014701">
    <property type="component" value="Segment"/>
</dbReference>
<feature type="region of interest" description="Disordered" evidence="1">
    <location>
        <begin position="185"/>
        <end position="210"/>
    </location>
</feature>
<dbReference type="GeneID" id="16511489"/>
<dbReference type="KEGG" id="vg:16511489"/>
<reference evidence="2 3" key="1">
    <citation type="submission" date="2013-02" db="EMBL/GenBank/DDBJ databases">
        <title>phiNIT1 genome sequensing.</title>
        <authorList>
            <person name="Ozaki T."/>
            <person name="Kaneko J."/>
        </authorList>
    </citation>
    <scope>NUCLEOTIDE SEQUENCE [LARGE SCALE GENOMIC DNA]</scope>
    <source>
        <strain evidence="2">PhiNIT1</strain>
    </source>
</reference>
<keyword evidence="3" id="KW-1185">Reference proteome</keyword>
<gene>
    <name evidence="2" type="primary">orf250a</name>
</gene>
<evidence type="ECO:0000313" key="3">
    <source>
        <dbReference type="Proteomes" id="UP000014701"/>
    </source>
</evidence>
<dbReference type="Pfam" id="PF23980">
    <property type="entry name" value="Phage_tail_tube_init"/>
    <property type="match status" value="1"/>
</dbReference>
<proteinExistence type="predicted"/>
<dbReference type="OrthoDB" id="7157at10239"/>